<evidence type="ECO:0000313" key="2">
    <source>
        <dbReference type="Proteomes" id="UP000241365"/>
    </source>
</evidence>
<sequence length="145" mass="17016">MKYWKVFQTDECDVNSVRIVICKTKKEAIDTYIKKTDFQYEYENDNSDSDSDVNDNSDVEDQLYAKVIVPLNKVKKSISNIYWLLFTTMTGCREDYNAHYVNLIICPTKQEAIDIFKKKTGFEYHDDDNHDNQIGIIKLKPLIPN</sequence>
<accession>A0A167R0W1</accession>
<protein>
    <submittedName>
        <fullName evidence="1">Uncharacterized protein</fullName>
    </submittedName>
</protein>
<dbReference type="GeneID" id="80512542"/>
<dbReference type="Proteomes" id="UP000241365">
    <property type="component" value="Segment"/>
</dbReference>
<dbReference type="EMBL" id="KU877344">
    <property type="protein sequence ID" value="ANB50180.1"/>
    <property type="molecule type" value="Genomic_DNA"/>
</dbReference>
<dbReference type="RefSeq" id="YP_010775931.1">
    <property type="nucleotide sequence ID" value="NC_075034.1"/>
</dbReference>
<dbReference type="KEGG" id="vg:80512542"/>
<name>A0A167R0W1_9VIRU</name>
<proteinExistence type="predicted"/>
<evidence type="ECO:0000313" key="1">
    <source>
        <dbReference type="EMBL" id="ANB50180.1"/>
    </source>
</evidence>
<keyword evidence="2" id="KW-1185">Reference proteome</keyword>
<reference evidence="1 2" key="1">
    <citation type="journal article" date="2016" name="Genome Announc.">
        <title>Complete Genome Sequence of a New Megavirus Family Member Isolated from an Inland Water Lake for the First Time in India.</title>
        <authorList>
            <person name="Chatterjee A."/>
            <person name="Ali F."/>
            <person name="Bange D."/>
            <person name="Kondabagil K."/>
        </authorList>
    </citation>
    <scope>NUCLEOTIDE SEQUENCE [LARGE SCALE GENOMIC DNA]</scope>
    <source>
        <strain evidence="1">1</strain>
    </source>
</reference>
<organism evidence="1 2">
    <name type="scientific">Powai lake megavirus</name>
    <dbReference type="NCBI Taxonomy" id="1842663"/>
    <lineage>
        <taxon>Viruses</taxon>
        <taxon>Varidnaviria</taxon>
        <taxon>Bamfordvirae</taxon>
        <taxon>Nucleocytoviricota</taxon>
        <taxon>Megaviricetes</taxon>
        <taxon>Imitervirales</taxon>
        <taxon>Mimiviridae</taxon>
        <taxon>Megamimivirinae</taxon>
        <taxon>Megavirus</taxon>
        <taxon>Megavirus powaiense</taxon>
    </lineage>
</organism>